<name>A0A9W9JDA0_9EURO</name>
<organism evidence="3 4">
    <name type="scientific">Penicillium cf. griseofulvum</name>
    <dbReference type="NCBI Taxonomy" id="2972120"/>
    <lineage>
        <taxon>Eukaryota</taxon>
        <taxon>Fungi</taxon>
        <taxon>Dikarya</taxon>
        <taxon>Ascomycota</taxon>
        <taxon>Pezizomycotina</taxon>
        <taxon>Eurotiomycetes</taxon>
        <taxon>Eurotiomycetidae</taxon>
        <taxon>Eurotiales</taxon>
        <taxon>Aspergillaceae</taxon>
        <taxon>Penicillium</taxon>
    </lineage>
</organism>
<keyword evidence="2" id="KW-0472">Membrane</keyword>
<evidence type="ECO:0000256" key="2">
    <source>
        <dbReference type="SAM" id="Phobius"/>
    </source>
</evidence>
<gene>
    <name evidence="3" type="ORF">N7472_006347</name>
</gene>
<proteinExistence type="predicted"/>
<reference evidence="3" key="2">
    <citation type="journal article" date="2023" name="IMA Fungus">
        <title>Comparative genomic study of the Penicillium genus elucidates a diverse pangenome and 15 lateral gene transfer events.</title>
        <authorList>
            <person name="Petersen C."/>
            <person name="Sorensen T."/>
            <person name="Nielsen M.R."/>
            <person name="Sondergaard T.E."/>
            <person name="Sorensen J.L."/>
            <person name="Fitzpatrick D.A."/>
            <person name="Frisvad J.C."/>
            <person name="Nielsen K.L."/>
        </authorList>
    </citation>
    <scope>NUCLEOTIDE SEQUENCE</scope>
    <source>
        <strain evidence="3">IBT 16849</strain>
    </source>
</reference>
<feature type="transmembrane region" description="Helical" evidence="2">
    <location>
        <begin position="288"/>
        <end position="307"/>
    </location>
</feature>
<sequence>MPAIPFVASLLDRVLVHRDIASPPNMTAAVSPASLEVVCAWPVSGQYGPGTRVLYYVLVVACVFARKVEWIRNACLAAVLLFPAIAALHGIVLAALHVDGAVDMDVYGAFQLCSIGILTAPATVRLSKTYFNNPGRDIIFLWTVLLLVGLISLIVEFMRLEPIPCPSGDPASIYWASTGGPNGGEFKFDSNCGLPCTENGPISPLRRGAADNIYVIPVPSELTFNAATLIAAACCIPAILSLVSMWIKILDEKFLKGKYKQKPDELIEGTNGATVSHMTGITKVIKKWLTIVGLPLFAAAVLAILVKGEMNFWSFQMMHQTEPIQSIGQWAPVVGTALAVLGSLYLIFSADMDAVEIDGQQEEGTVEKCPHCDCAVSNTGSSSRRGSRTSAERQDTNTETTPIRRPTTNTQPDLGRRRVARFLSRTSALLADKAHKQIEEGGFKRNAKTTYPLTPGEEYKNSKLQDQIDHYQRSSTPDNRSRAASFISNAGSVDNGEGSSRPRSPTRHSVPARAVSRPISRNAHSNSLPSGGVLRASTLQCPPATVFGGWQGQSGPFASTSISRSRAPSTSEISPTASSPGRQSPPRIFVSHDEGS</sequence>
<dbReference type="Proteomes" id="UP001150879">
    <property type="component" value="Unassembled WGS sequence"/>
</dbReference>
<reference evidence="3" key="1">
    <citation type="submission" date="2022-11" db="EMBL/GenBank/DDBJ databases">
        <authorList>
            <person name="Petersen C."/>
        </authorList>
    </citation>
    <scope>NUCLEOTIDE SEQUENCE</scope>
    <source>
        <strain evidence="3">IBT 16849</strain>
    </source>
</reference>
<dbReference type="AlphaFoldDB" id="A0A9W9JDA0"/>
<evidence type="ECO:0000256" key="1">
    <source>
        <dbReference type="SAM" id="MobiDB-lite"/>
    </source>
</evidence>
<feature type="transmembrane region" description="Helical" evidence="2">
    <location>
        <begin position="226"/>
        <end position="250"/>
    </location>
</feature>
<accession>A0A9W9JDA0</accession>
<evidence type="ECO:0000313" key="4">
    <source>
        <dbReference type="Proteomes" id="UP001150879"/>
    </source>
</evidence>
<feature type="transmembrane region" description="Helical" evidence="2">
    <location>
        <begin position="75"/>
        <end position="96"/>
    </location>
</feature>
<feature type="compositionally biased region" description="Polar residues" evidence="1">
    <location>
        <begin position="397"/>
        <end position="412"/>
    </location>
</feature>
<feature type="transmembrane region" description="Helical" evidence="2">
    <location>
        <begin position="327"/>
        <end position="348"/>
    </location>
</feature>
<feature type="region of interest" description="Disordered" evidence="1">
    <location>
        <begin position="441"/>
        <end position="531"/>
    </location>
</feature>
<feature type="compositionally biased region" description="Polar residues" evidence="1">
    <location>
        <begin position="486"/>
        <end position="503"/>
    </location>
</feature>
<keyword evidence="2" id="KW-0812">Transmembrane</keyword>
<feature type="region of interest" description="Disordered" evidence="1">
    <location>
        <begin position="376"/>
        <end position="418"/>
    </location>
</feature>
<feature type="transmembrane region" description="Helical" evidence="2">
    <location>
        <begin position="138"/>
        <end position="158"/>
    </location>
</feature>
<keyword evidence="2" id="KW-1133">Transmembrane helix</keyword>
<keyword evidence="4" id="KW-1185">Reference proteome</keyword>
<feature type="region of interest" description="Disordered" evidence="1">
    <location>
        <begin position="547"/>
        <end position="596"/>
    </location>
</feature>
<dbReference type="EMBL" id="JAPQKP010000004">
    <property type="protein sequence ID" value="KAJ5193881.1"/>
    <property type="molecule type" value="Genomic_DNA"/>
</dbReference>
<feature type="compositionally biased region" description="Polar residues" evidence="1">
    <location>
        <begin position="553"/>
        <end position="582"/>
    </location>
</feature>
<evidence type="ECO:0000313" key="3">
    <source>
        <dbReference type="EMBL" id="KAJ5193881.1"/>
    </source>
</evidence>
<feature type="compositionally biased region" description="Basic and acidic residues" evidence="1">
    <location>
        <begin position="457"/>
        <end position="472"/>
    </location>
</feature>
<protein>
    <submittedName>
        <fullName evidence="3">Transcription factor</fullName>
    </submittedName>
</protein>
<comment type="caution">
    <text evidence="3">The sequence shown here is derived from an EMBL/GenBank/DDBJ whole genome shotgun (WGS) entry which is preliminary data.</text>
</comment>
<feature type="transmembrane region" description="Helical" evidence="2">
    <location>
        <begin position="108"/>
        <end position="126"/>
    </location>
</feature>